<dbReference type="Gene3D" id="3.40.50.1820">
    <property type="entry name" value="alpha/beta hydrolase"/>
    <property type="match status" value="1"/>
</dbReference>
<organism evidence="3 4">
    <name type="scientific">Segatella buccae</name>
    <dbReference type="NCBI Taxonomy" id="28126"/>
    <lineage>
        <taxon>Bacteria</taxon>
        <taxon>Pseudomonadati</taxon>
        <taxon>Bacteroidota</taxon>
        <taxon>Bacteroidia</taxon>
        <taxon>Bacteroidales</taxon>
        <taxon>Prevotellaceae</taxon>
        <taxon>Segatella</taxon>
    </lineage>
</organism>
<sequence>MTQSLQHLFLHLSYGLRQRKRTVTGVALLLLGSAFPVLSPAQTTVDWQLVENASERALQPLYQENAVSPAWVGDSHYLFYDVKEASGRVVYLMNAATGKRERLIKDTDAFVRQYRTLLKDTSITADNLKLYSLRMRNGDARSVYWAKGGKHFVYHRPSGRLALTAEKVPPCFLTPASGAGQRSSSTRDSLFTMLGSRYDLYVRDNGSGAVTRLTHDGKEYASYCSRSAGDSLSAGNAAGLWYGHVYICLVTDDSKVGDLYLINALGKRRPSLRTRKMPLPNEPNVRQFRLFWYDADTRRSAFVPVSRFRDGVVDMSFGAVGNALYFTSRSRAADSLELCRLDLPTGTVRTVIREVCKPHLNLTLFNYHVVDKGRHIIWWSERTGRGNYYLYDNKGTLLNRITRGDRLVAGSIVNIDTLAGTMIFAGYGQEAGIDPYYTYYYKVRLDGRKQQKLCSGNGTHELQLCDDKRFALDSYSRMDLPTVYEVVSVERPQRRFAVARRSDAALRKAGWQPPRLLSLKAADGKTDLYGLMYVPCNLNPKAKYPVISNVYPGPQDDQLPRSFSLDDNGNQSLANMGFIVVSIAPRGSSPLRGRDFYTYGYGRLRDYPLADDKHALETLAGQYPFIDLSRVGIYGHSGGAFMTVAAMLTYPQFYKVGVAASGNHDNNIYIQWWGEVFHGVTGHIPTNMELAGALQGRLMLVSGDVDDNVPYASTLRMADAFIKAGKRFDMMILPGKDHSVWSDYYQNLVRYYFKEHLVVPQKEDIDIIHHQ</sequence>
<dbReference type="PANTHER" id="PTHR11731:SF193">
    <property type="entry name" value="DIPEPTIDYL PEPTIDASE 9"/>
    <property type="match status" value="1"/>
</dbReference>
<dbReference type="Pfam" id="PF00930">
    <property type="entry name" value="DPPIV_N"/>
    <property type="match status" value="1"/>
</dbReference>
<dbReference type="InterPro" id="IPR029058">
    <property type="entry name" value="AB_hydrolase_fold"/>
</dbReference>
<keyword evidence="3" id="KW-0378">Hydrolase</keyword>
<dbReference type="GO" id="GO:0008239">
    <property type="term" value="F:dipeptidyl-peptidase activity"/>
    <property type="evidence" value="ECO:0007669"/>
    <property type="project" value="TreeGrafter"/>
</dbReference>
<feature type="domain" description="Peptidase S9 prolyl oligopeptidase catalytic" evidence="1">
    <location>
        <begin position="570"/>
        <end position="747"/>
    </location>
</feature>
<dbReference type="AlphaFoldDB" id="A0AAQ1UNQ3"/>
<dbReference type="SUPFAM" id="SSF53474">
    <property type="entry name" value="alpha/beta-Hydrolases"/>
    <property type="match status" value="1"/>
</dbReference>
<dbReference type="RefSeq" id="WP_115154217.1">
    <property type="nucleotide sequence ID" value="NZ_DBFWLE010000014.1"/>
</dbReference>
<dbReference type="EC" id="3.4.14.12" evidence="3"/>
<gene>
    <name evidence="3" type="primary">ptpA_2</name>
    <name evidence="3" type="ORF">NCTC13063_02232</name>
</gene>
<dbReference type="Gene3D" id="2.140.10.30">
    <property type="entry name" value="Dipeptidylpeptidase IV, N-terminal domain"/>
    <property type="match status" value="1"/>
</dbReference>
<dbReference type="Pfam" id="PF00326">
    <property type="entry name" value="Peptidase_S9"/>
    <property type="match status" value="1"/>
</dbReference>
<dbReference type="GO" id="GO:0006508">
    <property type="term" value="P:proteolysis"/>
    <property type="evidence" value="ECO:0007669"/>
    <property type="project" value="InterPro"/>
</dbReference>
<evidence type="ECO:0000259" key="2">
    <source>
        <dbReference type="Pfam" id="PF00930"/>
    </source>
</evidence>
<dbReference type="PANTHER" id="PTHR11731">
    <property type="entry name" value="PROTEASE FAMILY S9B,C DIPEPTIDYL-PEPTIDASE IV-RELATED"/>
    <property type="match status" value="1"/>
</dbReference>
<protein>
    <submittedName>
        <fullName evidence="3">Prolyl tripeptidyl peptidase</fullName>
        <ecNumber evidence="3">3.4.14.12</ecNumber>
    </submittedName>
</protein>
<reference evidence="3 4" key="1">
    <citation type="submission" date="2018-06" db="EMBL/GenBank/DDBJ databases">
        <authorList>
            <consortium name="Pathogen Informatics"/>
            <person name="Doyle S."/>
        </authorList>
    </citation>
    <scope>NUCLEOTIDE SEQUENCE [LARGE SCALE GENOMIC DNA]</scope>
    <source>
        <strain evidence="3 4">NCTC13063</strain>
    </source>
</reference>
<dbReference type="InterPro" id="IPR002469">
    <property type="entry name" value="Peptidase_S9B_N"/>
</dbReference>
<dbReference type="Proteomes" id="UP000255283">
    <property type="component" value="Unassembled WGS sequence"/>
</dbReference>
<dbReference type="InterPro" id="IPR050278">
    <property type="entry name" value="Serine_Prot_S9B/DPPIV"/>
</dbReference>
<evidence type="ECO:0000313" key="4">
    <source>
        <dbReference type="Proteomes" id="UP000255283"/>
    </source>
</evidence>
<dbReference type="InterPro" id="IPR001375">
    <property type="entry name" value="Peptidase_S9_cat"/>
</dbReference>
<dbReference type="EMBL" id="UGTJ01000002">
    <property type="protein sequence ID" value="SUB96474.1"/>
    <property type="molecule type" value="Genomic_DNA"/>
</dbReference>
<dbReference type="GO" id="GO:0008236">
    <property type="term" value="F:serine-type peptidase activity"/>
    <property type="evidence" value="ECO:0007669"/>
    <property type="project" value="InterPro"/>
</dbReference>
<comment type="caution">
    <text evidence="3">The sequence shown here is derived from an EMBL/GenBank/DDBJ whole genome shotgun (WGS) entry which is preliminary data.</text>
</comment>
<feature type="domain" description="Dipeptidylpeptidase IV N-terminal" evidence="2">
    <location>
        <begin position="198"/>
        <end position="481"/>
    </location>
</feature>
<accession>A0AAQ1UNQ3</accession>
<proteinExistence type="predicted"/>
<dbReference type="SUPFAM" id="SSF82171">
    <property type="entry name" value="DPP6 N-terminal domain-like"/>
    <property type="match status" value="1"/>
</dbReference>
<evidence type="ECO:0000259" key="1">
    <source>
        <dbReference type="Pfam" id="PF00326"/>
    </source>
</evidence>
<name>A0AAQ1UNQ3_9BACT</name>
<evidence type="ECO:0000313" key="3">
    <source>
        <dbReference type="EMBL" id="SUB96474.1"/>
    </source>
</evidence>